<evidence type="ECO:0000313" key="4">
    <source>
        <dbReference type="EMBL" id="CAF0754917.1"/>
    </source>
</evidence>
<reference evidence="4" key="1">
    <citation type="submission" date="2021-02" db="EMBL/GenBank/DDBJ databases">
        <authorList>
            <person name="Nowell W R."/>
        </authorList>
    </citation>
    <scope>NUCLEOTIDE SEQUENCE</scope>
</reference>
<dbReference type="EMBL" id="CAJOBC010000091">
    <property type="protein sequence ID" value="CAF3535142.1"/>
    <property type="molecule type" value="Genomic_DNA"/>
</dbReference>
<evidence type="ECO:0000313" key="5">
    <source>
        <dbReference type="EMBL" id="CAF3502456.1"/>
    </source>
</evidence>
<feature type="compositionally biased region" description="Polar residues" evidence="1">
    <location>
        <begin position="592"/>
        <end position="603"/>
    </location>
</feature>
<dbReference type="Proteomes" id="UP000681722">
    <property type="component" value="Unassembled WGS sequence"/>
</dbReference>
<feature type="domain" description="DUF4537" evidence="2">
    <location>
        <begin position="257"/>
        <end position="388"/>
    </location>
</feature>
<feature type="region of interest" description="Disordered" evidence="1">
    <location>
        <begin position="502"/>
        <end position="537"/>
    </location>
</feature>
<proteinExistence type="predicted"/>
<gene>
    <name evidence="4" type="ORF">GPM918_LOCUS1057</name>
    <name evidence="3" type="ORF">OVA965_LOCUS589</name>
    <name evidence="6" type="ORF">SRO942_LOCUS1057</name>
    <name evidence="5" type="ORF">TMI583_LOCUS589</name>
</gene>
<evidence type="ECO:0000256" key="1">
    <source>
        <dbReference type="SAM" id="MobiDB-lite"/>
    </source>
</evidence>
<dbReference type="OrthoDB" id="6241467at2759"/>
<feature type="compositionally biased region" description="Low complexity" evidence="1">
    <location>
        <begin position="514"/>
        <end position="530"/>
    </location>
</feature>
<accession>A0A813PH53</accession>
<keyword evidence="7" id="KW-1185">Reference proteome</keyword>
<dbReference type="Proteomes" id="UP000663829">
    <property type="component" value="Unassembled WGS sequence"/>
</dbReference>
<feature type="compositionally biased region" description="Low complexity" evidence="1">
    <location>
        <begin position="561"/>
        <end position="575"/>
    </location>
</feature>
<organism evidence="4 7">
    <name type="scientific">Didymodactylos carnosus</name>
    <dbReference type="NCBI Taxonomy" id="1234261"/>
    <lineage>
        <taxon>Eukaryota</taxon>
        <taxon>Metazoa</taxon>
        <taxon>Spiralia</taxon>
        <taxon>Gnathifera</taxon>
        <taxon>Rotifera</taxon>
        <taxon>Eurotatoria</taxon>
        <taxon>Bdelloidea</taxon>
        <taxon>Philodinida</taxon>
        <taxon>Philodinidae</taxon>
        <taxon>Didymodactylos</taxon>
    </lineage>
</organism>
<feature type="compositionally biased region" description="Polar residues" evidence="1">
    <location>
        <begin position="502"/>
        <end position="513"/>
    </location>
</feature>
<dbReference type="Proteomes" id="UP000677228">
    <property type="component" value="Unassembled WGS sequence"/>
</dbReference>
<name>A0A813PH53_9BILA</name>
<dbReference type="SUPFAM" id="SSF53300">
    <property type="entry name" value="vWA-like"/>
    <property type="match status" value="1"/>
</dbReference>
<evidence type="ECO:0000259" key="2">
    <source>
        <dbReference type="Pfam" id="PF15057"/>
    </source>
</evidence>
<dbReference type="InterPro" id="IPR032770">
    <property type="entry name" value="DUF4537"/>
</dbReference>
<dbReference type="AlphaFoldDB" id="A0A813PH53"/>
<dbReference type="EMBL" id="CAJNOK010000084">
    <property type="protein sequence ID" value="CAF0728052.1"/>
    <property type="molecule type" value="Genomic_DNA"/>
</dbReference>
<evidence type="ECO:0000313" key="3">
    <source>
        <dbReference type="EMBL" id="CAF0728052.1"/>
    </source>
</evidence>
<dbReference type="EMBL" id="CAJNOQ010000091">
    <property type="protein sequence ID" value="CAF0754917.1"/>
    <property type="molecule type" value="Genomic_DNA"/>
</dbReference>
<dbReference type="Gene3D" id="3.40.50.410">
    <property type="entry name" value="von Willebrand factor, type A domain"/>
    <property type="match status" value="1"/>
</dbReference>
<dbReference type="Proteomes" id="UP000682733">
    <property type="component" value="Unassembled WGS sequence"/>
</dbReference>
<dbReference type="PANTHER" id="PTHR14343">
    <property type="entry name" value="VWFA DOMAIN-CONTAINING PROTEIN"/>
    <property type="match status" value="1"/>
</dbReference>
<comment type="caution">
    <text evidence="4">The sequence shown here is derived from an EMBL/GenBank/DDBJ whole genome shotgun (WGS) entry which is preliminary data.</text>
</comment>
<sequence>MNLFGSVLPKNTIFCIDCSGSMYLCLPTIKEHIIAYLKVHLSDSTANLMFNLIEFHSDIRQWADRLVFWNKNSILVAEEWIRSLVAKTSTNTLTALLTALSEQMCEQIILITDGIPDQEPYFILQTLQNLGNLKPCHIFYVSTPNSQNTSEEETVVKFLTDLAKISCGSLTIANFSQTGMLKNLVPIVTYYPALPNSLIDNSGIIFLNEINNNQIIESSVIQPSPPQMMIWNNTDTTPENKEIEIARSPEIGSLLIGQEVIARKATDGYYYRGKILNQLSTHQFMVEFGPKMSGAYKESDFQETTLHDIIHYRDALMHTIKRGDYVLGPIVDSQGKYVPGEVLDGFEKRSSCEDGEEKLLVIHFTNGKTVTMKRSNEAIWIPSLLYERIKFESSMPPSARQFLEIHSVSYPSKLLPGYPSKSSSIPLAYDTWPFFVPLIKSYSKSVVNEHSVNSHDLNSLVPDRLMTKDELNRKVDQQIEKHRMLLDRNQQENKPILSSARYQSNCCSHPPQHSHSYSASPTFSSTTTSTKSKKKSVCFDENSINGRKYSVDDMYIRSQSPSLKSCLKSSNSSSNIFNDTEHRPHQIPLSDLVQNSATQTSTIPKEHHNNNESKQPSNKFHETKPPVPIELWKPRTIKSAPNSSSYSHQTHIASRRPNMGRIYEQAQRDAKAELHKQQWEREQFKKRQANDQAQLIANRQQQEIDKAERILNAKKYHRQQAIHSEHQRTQTVQNDEQNRLRLKQSQYAQKSFDSYQRQVDKEQNDAELLRKRQTNQMAHNQAYHSSVLINDFDRLYNDNQNRKVYNNRMQKAAILRDREQKRNDFIKDVEKRRVAWTNSSIIT</sequence>
<dbReference type="InterPro" id="IPR036465">
    <property type="entry name" value="vWFA_dom_sf"/>
</dbReference>
<evidence type="ECO:0000313" key="6">
    <source>
        <dbReference type="EMBL" id="CAF3535142.1"/>
    </source>
</evidence>
<dbReference type="EMBL" id="CAJOBA010000084">
    <property type="protein sequence ID" value="CAF3502456.1"/>
    <property type="molecule type" value="Genomic_DNA"/>
</dbReference>
<evidence type="ECO:0000313" key="7">
    <source>
        <dbReference type="Proteomes" id="UP000663829"/>
    </source>
</evidence>
<dbReference type="Pfam" id="PF15057">
    <property type="entry name" value="DUF4537"/>
    <property type="match status" value="1"/>
</dbReference>
<feature type="region of interest" description="Disordered" evidence="1">
    <location>
        <begin position="561"/>
        <end position="626"/>
    </location>
</feature>
<protein>
    <recommendedName>
        <fullName evidence="2">DUF4537 domain-containing protein</fullName>
    </recommendedName>
</protein>
<dbReference type="PANTHER" id="PTHR14343:SF5">
    <property type="entry name" value="DUF4537 DOMAIN-CONTAINING PROTEIN"/>
    <property type="match status" value="1"/>
</dbReference>